<proteinExistence type="predicted"/>
<keyword evidence="3" id="KW-1185">Reference proteome</keyword>
<protein>
    <submittedName>
        <fullName evidence="2">Uncharacterized protein</fullName>
    </submittedName>
</protein>
<feature type="compositionally biased region" description="Basic and acidic residues" evidence="1">
    <location>
        <begin position="184"/>
        <end position="206"/>
    </location>
</feature>
<evidence type="ECO:0000313" key="2">
    <source>
        <dbReference type="EMBL" id="KAJ7652994.1"/>
    </source>
</evidence>
<feature type="region of interest" description="Disordered" evidence="1">
    <location>
        <begin position="88"/>
        <end position="258"/>
    </location>
</feature>
<accession>A0AAD7G3M9</accession>
<comment type="caution">
    <text evidence="2">The sequence shown here is derived from an EMBL/GenBank/DDBJ whole genome shotgun (WGS) entry which is preliminary data.</text>
</comment>
<dbReference type="AlphaFoldDB" id="A0AAD7G3M9"/>
<gene>
    <name evidence="2" type="ORF">B0H17DRAFT_1338486</name>
</gene>
<evidence type="ECO:0000313" key="3">
    <source>
        <dbReference type="Proteomes" id="UP001221757"/>
    </source>
</evidence>
<evidence type="ECO:0000256" key="1">
    <source>
        <dbReference type="SAM" id="MobiDB-lite"/>
    </source>
</evidence>
<dbReference type="EMBL" id="JARKIE010000340">
    <property type="protein sequence ID" value="KAJ7652994.1"/>
    <property type="molecule type" value="Genomic_DNA"/>
</dbReference>
<sequence length="258" mass="28086">MGDLQVPSDIGHIAYRHRYVRQKSWMFGERETLGREALRKMPKYVALAEDDTDLVAFVAQVQAGNAKTRPVDLPPAPAFTRHHTIARIRLPYPPKPASEPTSISSAGGYGRTGGQDRQRQRKDVVVRTPIKREAVPAVRPGSGRGAASASTEVRVKKQRRRSSPNPHRPGAHLHRDVRSAGTEEDPHVGFECEQHVSESTPLERSRPALLHSPPSREPSILHSGAGLTPLTSVRGETDTRTRKGGAPSGAIALRGGLS</sequence>
<name>A0AAD7G3M9_MYCRO</name>
<organism evidence="2 3">
    <name type="scientific">Mycena rosella</name>
    <name type="common">Pink bonnet</name>
    <name type="synonym">Agaricus rosellus</name>
    <dbReference type="NCBI Taxonomy" id="1033263"/>
    <lineage>
        <taxon>Eukaryota</taxon>
        <taxon>Fungi</taxon>
        <taxon>Dikarya</taxon>
        <taxon>Basidiomycota</taxon>
        <taxon>Agaricomycotina</taxon>
        <taxon>Agaricomycetes</taxon>
        <taxon>Agaricomycetidae</taxon>
        <taxon>Agaricales</taxon>
        <taxon>Marasmiineae</taxon>
        <taxon>Mycenaceae</taxon>
        <taxon>Mycena</taxon>
    </lineage>
</organism>
<feature type="compositionally biased region" description="Basic and acidic residues" evidence="1">
    <location>
        <begin position="114"/>
        <end position="134"/>
    </location>
</feature>
<reference evidence="2" key="1">
    <citation type="submission" date="2023-03" db="EMBL/GenBank/DDBJ databases">
        <title>Massive genome expansion in bonnet fungi (Mycena s.s.) driven by repeated elements and novel gene families across ecological guilds.</title>
        <authorList>
            <consortium name="Lawrence Berkeley National Laboratory"/>
            <person name="Harder C.B."/>
            <person name="Miyauchi S."/>
            <person name="Viragh M."/>
            <person name="Kuo A."/>
            <person name="Thoen E."/>
            <person name="Andreopoulos B."/>
            <person name="Lu D."/>
            <person name="Skrede I."/>
            <person name="Drula E."/>
            <person name="Henrissat B."/>
            <person name="Morin E."/>
            <person name="Kohler A."/>
            <person name="Barry K."/>
            <person name="LaButti K."/>
            <person name="Morin E."/>
            <person name="Salamov A."/>
            <person name="Lipzen A."/>
            <person name="Mereny Z."/>
            <person name="Hegedus B."/>
            <person name="Baldrian P."/>
            <person name="Stursova M."/>
            <person name="Weitz H."/>
            <person name="Taylor A."/>
            <person name="Grigoriev I.V."/>
            <person name="Nagy L.G."/>
            <person name="Martin F."/>
            <person name="Kauserud H."/>
        </authorList>
    </citation>
    <scope>NUCLEOTIDE SEQUENCE</scope>
    <source>
        <strain evidence="2">CBHHK067</strain>
    </source>
</reference>
<dbReference type="Proteomes" id="UP001221757">
    <property type="component" value="Unassembled WGS sequence"/>
</dbReference>